<evidence type="ECO:0000313" key="2">
    <source>
        <dbReference type="Proteomes" id="UP000093366"/>
    </source>
</evidence>
<dbReference type="EMBL" id="MAUJ01000001">
    <property type="protein sequence ID" value="OCQ23572.1"/>
    <property type="molecule type" value="Genomic_DNA"/>
</dbReference>
<evidence type="ECO:0000313" key="1">
    <source>
        <dbReference type="EMBL" id="OCQ23572.1"/>
    </source>
</evidence>
<evidence type="ECO:0008006" key="3">
    <source>
        <dbReference type="Google" id="ProtNLM"/>
    </source>
</evidence>
<dbReference type="AlphaFoldDB" id="A0A1C0TW68"/>
<name>A0A1C0TW68_9GAMM</name>
<comment type="caution">
    <text evidence="1">The sequence shown here is derived from an EMBL/GenBank/DDBJ whole genome shotgun (WGS) entry which is preliminary data.</text>
</comment>
<accession>A0A1C0TW68</accession>
<reference evidence="2" key="1">
    <citation type="submission" date="2016-07" db="EMBL/GenBank/DDBJ databases">
        <authorList>
            <person name="Florea S."/>
            <person name="Webb J.S."/>
            <person name="Jaromczyk J."/>
            <person name="Schardl C.L."/>
        </authorList>
    </citation>
    <scope>NUCLEOTIDE SEQUENCE [LARGE SCALE GENOMIC DNA]</scope>
    <source>
        <strain evidence="2">IPB1</strain>
    </source>
</reference>
<dbReference type="PANTHER" id="PTHR35175">
    <property type="entry name" value="DUF1289 DOMAIN-CONTAINING PROTEIN"/>
    <property type="match status" value="1"/>
</dbReference>
<dbReference type="PANTHER" id="PTHR35175:SF2">
    <property type="entry name" value="DUF1289 DOMAIN-CONTAINING PROTEIN"/>
    <property type="match status" value="1"/>
</dbReference>
<protein>
    <recommendedName>
        <fullName evidence="3">DUF1289 domain-containing protein</fullName>
    </recommendedName>
</protein>
<organism evidence="1 2">
    <name type="scientific">Pseudoalteromonas luteoviolacea</name>
    <dbReference type="NCBI Taxonomy" id="43657"/>
    <lineage>
        <taxon>Bacteria</taxon>
        <taxon>Pseudomonadati</taxon>
        <taxon>Pseudomonadota</taxon>
        <taxon>Gammaproteobacteria</taxon>
        <taxon>Alteromonadales</taxon>
        <taxon>Pseudoalteromonadaceae</taxon>
        <taxon>Pseudoalteromonas</taxon>
    </lineage>
</organism>
<proteinExistence type="predicted"/>
<dbReference type="OrthoDB" id="9811423at2"/>
<sequence length="65" mass="7291">MGQKSTEKQVNVASPCIRNCCLDDKDICVGCLRHIDEIVGWGSKSPQEKLDILAKCESRKQTKQK</sequence>
<dbReference type="InterPro" id="IPR010710">
    <property type="entry name" value="DUF1289"/>
</dbReference>
<dbReference type="RefSeq" id="WP_065789589.1">
    <property type="nucleotide sequence ID" value="NZ_JAGJED010000001.1"/>
</dbReference>
<gene>
    <name evidence="1" type="ORF">A7985_06420</name>
</gene>
<dbReference type="Pfam" id="PF06945">
    <property type="entry name" value="DUF1289"/>
    <property type="match status" value="1"/>
</dbReference>
<dbReference type="Proteomes" id="UP000093366">
    <property type="component" value="Unassembled WGS sequence"/>
</dbReference>